<dbReference type="EMBL" id="KL597316">
    <property type="protein sequence ID" value="KER19133.1"/>
    <property type="molecule type" value="Genomic_DNA"/>
</dbReference>
<organism evidence="1 2">
    <name type="scientific">Opisthorchis viverrini</name>
    <name type="common">Southeast Asian liver fluke</name>
    <dbReference type="NCBI Taxonomy" id="6198"/>
    <lineage>
        <taxon>Eukaryota</taxon>
        <taxon>Metazoa</taxon>
        <taxon>Spiralia</taxon>
        <taxon>Lophotrochozoa</taxon>
        <taxon>Platyhelminthes</taxon>
        <taxon>Trematoda</taxon>
        <taxon>Digenea</taxon>
        <taxon>Opisthorchiida</taxon>
        <taxon>Opisthorchiata</taxon>
        <taxon>Opisthorchiidae</taxon>
        <taxon>Opisthorchis</taxon>
    </lineage>
</organism>
<dbReference type="AlphaFoldDB" id="A0A074YWT3"/>
<gene>
    <name evidence="1" type="ORF">T265_11987</name>
</gene>
<dbReference type="KEGG" id="ovi:T265_11987"/>
<evidence type="ECO:0000313" key="2">
    <source>
        <dbReference type="Proteomes" id="UP000054324"/>
    </source>
</evidence>
<dbReference type="RefSeq" id="XP_009177117.1">
    <property type="nucleotide sequence ID" value="XM_009178853.1"/>
</dbReference>
<protein>
    <submittedName>
        <fullName evidence="1">Uncharacterized protein</fullName>
    </submittedName>
</protein>
<dbReference type="OrthoDB" id="410104at2759"/>
<dbReference type="CTD" id="20326155"/>
<dbReference type="GeneID" id="20326155"/>
<name>A0A074YWT3_OPIVI</name>
<proteinExistence type="predicted"/>
<accession>A0A074YWT3</accession>
<sequence>MDIVLVSHHDAYTYAPKCQRTFVICRTHIFRPIHLQKVGKQCLPACPRREPKPWRSLFTSLTAAGESLTGKHQVGFRLGRGCIAHICSLRQLGFMNAFDSCSHQFCQPHLPQKFVNIIRRLYSHLESVHLRVYGEFSRRFLTKSTILLPCLTSSSMQYCKASPFYVVRHNVEVGKQCLPACPRREPKPWRSLFTSLTAAGESLTGKHQVGFRLGRGCIAHICSLRQLGFMNAFDSCSHQFCQPHLPQKFVNIIRRLYSHLESVHLRVYGEFSRRFLTKSTILLPCLTSSSMQCWCEHRKFSNIRQLCWESCR</sequence>
<dbReference type="Proteomes" id="UP000054324">
    <property type="component" value="Unassembled WGS sequence"/>
</dbReference>
<evidence type="ECO:0000313" key="1">
    <source>
        <dbReference type="EMBL" id="KER19133.1"/>
    </source>
</evidence>
<reference evidence="1 2" key="1">
    <citation type="submission" date="2013-11" db="EMBL/GenBank/DDBJ databases">
        <title>Opisthorchis viverrini - life in the bile duct.</title>
        <authorList>
            <person name="Young N.D."/>
            <person name="Nagarajan N."/>
            <person name="Lin S.J."/>
            <person name="Korhonen P.K."/>
            <person name="Jex A.R."/>
            <person name="Hall R.S."/>
            <person name="Safavi-Hemami H."/>
            <person name="Kaewkong W."/>
            <person name="Bertrand D."/>
            <person name="Gao S."/>
            <person name="Seet Q."/>
            <person name="Wongkham S."/>
            <person name="Teh B.T."/>
            <person name="Wongkham C."/>
            <person name="Intapan P.M."/>
            <person name="Maleewong W."/>
            <person name="Yang X."/>
            <person name="Hu M."/>
            <person name="Wang Z."/>
            <person name="Hofmann A."/>
            <person name="Sternberg P.W."/>
            <person name="Tan P."/>
            <person name="Wang J."/>
            <person name="Gasser R.B."/>
        </authorList>
    </citation>
    <scope>NUCLEOTIDE SEQUENCE [LARGE SCALE GENOMIC DNA]</scope>
</reference>
<keyword evidence="2" id="KW-1185">Reference proteome</keyword>